<evidence type="ECO:0000256" key="1">
    <source>
        <dbReference type="SAM" id="MobiDB-lite"/>
    </source>
</evidence>
<protein>
    <submittedName>
        <fullName evidence="2">Uncharacterized protein</fullName>
    </submittedName>
</protein>
<name>A0A0K2VB40_LEPSM</name>
<organism evidence="2">
    <name type="scientific">Lepeophtheirus salmonis</name>
    <name type="common">Salmon louse</name>
    <name type="synonym">Caligus salmonis</name>
    <dbReference type="NCBI Taxonomy" id="72036"/>
    <lineage>
        <taxon>Eukaryota</taxon>
        <taxon>Metazoa</taxon>
        <taxon>Ecdysozoa</taxon>
        <taxon>Arthropoda</taxon>
        <taxon>Crustacea</taxon>
        <taxon>Multicrustacea</taxon>
        <taxon>Hexanauplia</taxon>
        <taxon>Copepoda</taxon>
        <taxon>Siphonostomatoida</taxon>
        <taxon>Caligidae</taxon>
        <taxon>Lepeophtheirus</taxon>
    </lineage>
</organism>
<accession>A0A0K2VB40</accession>
<evidence type="ECO:0000313" key="2">
    <source>
        <dbReference type="EMBL" id="CDW47505.1"/>
    </source>
</evidence>
<feature type="region of interest" description="Disordered" evidence="1">
    <location>
        <begin position="1"/>
        <end position="59"/>
    </location>
</feature>
<feature type="compositionally biased region" description="Basic and acidic residues" evidence="1">
    <location>
        <begin position="13"/>
        <end position="34"/>
    </location>
</feature>
<dbReference type="AlphaFoldDB" id="A0A0K2VB40"/>
<reference evidence="2" key="1">
    <citation type="submission" date="2014-05" db="EMBL/GenBank/DDBJ databases">
        <authorList>
            <person name="Chronopoulou M."/>
        </authorList>
    </citation>
    <scope>NUCLEOTIDE SEQUENCE</scope>
    <source>
        <tissue evidence="2">Whole organism</tissue>
    </source>
</reference>
<dbReference type="EMBL" id="HACA01030144">
    <property type="protein sequence ID" value="CDW47505.1"/>
    <property type="molecule type" value="Transcribed_RNA"/>
</dbReference>
<sequence length="144" mass="16700">MKNNNQKVQLSAYEKKENQAPQSKKREREREGHSNETPPPKRPQKGSAEQKKFRQSKPKRKFLYAEIAKEASEITIVRKNGDHISLFEWSKVIKILDTYYIRIISTTESSTKPLSDNEGCRYTNKRAAMHVGDYVRNNKSEGLS</sequence>
<proteinExistence type="predicted"/>